<feature type="transmembrane region" description="Helical" evidence="1">
    <location>
        <begin position="272"/>
        <end position="294"/>
    </location>
</feature>
<dbReference type="OrthoDB" id="2413413at2"/>
<dbReference type="GeneID" id="35294177"/>
<dbReference type="InterPro" id="IPR018710">
    <property type="entry name" value="DUF2232"/>
</dbReference>
<dbReference type="Pfam" id="PF09991">
    <property type="entry name" value="DUF2232"/>
    <property type="match status" value="1"/>
</dbReference>
<feature type="transmembrane region" description="Helical" evidence="1">
    <location>
        <begin position="211"/>
        <end position="237"/>
    </location>
</feature>
<dbReference type="STRING" id="1855823.MCCS_00170"/>
<gene>
    <name evidence="2" type="ORF">MCCS_00170</name>
</gene>
<reference evidence="2 3" key="1">
    <citation type="journal article" date="2017" name="Int. J. Syst. Evol. Microbiol.">
        <title>Macrococcus canis sp. nov., a skin bacterium associated with infections in dogs.</title>
        <authorList>
            <person name="Gobeli Brawand S."/>
            <person name="Cotting K."/>
            <person name="Gomez-Sanz E."/>
            <person name="Collaud A."/>
            <person name="Thomann A."/>
            <person name="Brodard I."/>
            <person name="Rodriguez-Campos S."/>
            <person name="Strauss C."/>
            <person name="Perreten V."/>
        </authorList>
    </citation>
    <scope>NUCLEOTIDE SEQUENCE [LARGE SCALE GENOMIC DNA]</scope>
    <source>
        <strain evidence="2 3">KM45013</strain>
    </source>
</reference>
<evidence type="ECO:0000256" key="1">
    <source>
        <dbReference type="SAM" id="Phobius"/>
    </source>
</evidence>
<dbReference type="KEGG" id="mcak:MCCS_00170"/>
<evidence type="ECO:0000313" key="3">
    <source>
        <dbReference type="Proteomes" id="UP000194154"/>
    </source>
</evidence>
<keyword evidence="1" id="KW-0472">Membrane</keyword>
<keyword evidence="1" id="KW-1133">Transmembrane helix</keyword>
<feature type="transmembrane region" description="Helical" evidence="1">
    <location>
        <begin position="243"/>
        <end position="260"/>
    </location>
</feature>
<keyword evidence="1" id="KW-0812">Transmembrane</keyword>
<sequence length="303" mass="34866">MKIDIRKTIVTSIIMLVATAIMHFVPGLFLFIVPFLLIPAVTLYYHSKESYYAMSFVILIAVIFTSIFTMQIMLSIIFGGYIVGQLLKEKASKERVLYILTVFYTIFSLIAIIILQMAGIMPKMADIFAPATDAYYNLLMAEVEKGTVTKAYADLFLTSMDALVLQIPGLLILFLFILSLIQVSITFPFIRKFKVSTPNFRPLYMWRIPKVVLYLYFLTLFTSLFLTDTDVVLLGIVTNFKYVLEWIIFIQGLSLFSFFIKVRRTHPVLNILIYIFAFIFSPVTQIFGMIDMILNLKSNIKRK</sequence>
<dbReference type="PANTHER" id="PTHR41324">
    <property type="entry name" value="MEMBRANE PROTEIN-RELATED"/>
    <property type="match status" value="1"/>
</dbReference>
<protein>
    <recommendedName>
        <fullName evidence="4">DUF2232 domain-containing protein</fullName>
    </recommendedName>
</protein>
<dbReference type="PANTHER" id="PTHR41324:SF1">
    <property type="entry name" value="DUF2232 DOMAIN-CONTAINING PROTEIN"/>
    <property type="match status" value="1"/>
</dbReference>
<dbReference type="AlphaFoldDB" id="A0A1W7A7X2"/>
<accession>A0A1W7A7X2</accession>
<feature type="transmembrane region" description="Helical" evidence="1">
    <location>
        <begin position="96"/>
        <end position="118"/>
    </location>
</feature>
<feature type="transmembrane region" description="Helical" evidence="1">
    <location>
        <begin position="167"/>
        <end position="190"/>
    </location>
</feature>
<evidence type="ECO:0000313" key="2">
    <source>
        <dbReference type="EMBL" id="ARQ05691.1"/>
    </source>
</evidence>
<name>A0A1W7A7X2_9STAP</name>
<dbReference type="Proteomes" id="UP000194154">
    <property type="component" value="Chromosome"/>
</dbReference>
<feature type="transmembrane region" description="Helical" evidence="1">
    <location>
        <begin position="51"/>
        <end position="84"/>
    </location>
</feature>
<evidence type="ECO:0008006" key="4">
    <source>
        <dbReference type="Google" id="ProtNLM"/>
    </source>
</evidence>
<organism evidence="2 3">
    <name type="scientific">Macrococcoides canis</name>
    <dbReference type="NCBI Taxonomy" id="1855823"/>
    <lineage>
        <taxon>Bacteria</taxon>
        <taxon>Bacillati</taxon>
        <taxon>Bacillota</taxon>
        <taxon>Bacilli</taxon>
        <taxon>Bacillales</taxon>
        <taxon>Staphylococcaceae</taxon>
        <taxon>Macrococcoides</taxon>
    </lineage>
</organism>
<proteinExistence type="predicted"/>
<feature type="transmembrane region" description="Helical" evidence="1">
    <location>
        <begin position="12"/>
        <end position="45"/>
    </location>
</feature>
<dbReference type="RefSeq" id="WP_086041422.1">
    <property type="nucleotide sequence ID" value="NZ_CBCRZA010000009.1"/>
</dbReference>
<keyword evidence="3" id="KW-1185">Reference proteome</keyword>
<dbReference type="EMBL" id="CP021059">
    <property type="protein sequence ID" value="ARQ05691.1"/>
    <property type="molecule type" value="Genomic_DNA"/>
</dbReference>